<dbReference type="SUPFAM" id="SSF49785">
    <property type="entry name" value="Galactose-binding domain-like"/>
    <property type="match status" value="1"/>
</dbReference>
<evidence type="ECO:0000313" key="4">
    <source>
        <dbReference type="EMBL" id="GIQ61778.1"/>
    </source>
</evidence>
<organism evidence="4 5">
    <name type="scientific">Paenibacillus cisolokensis</name>
    <dbReference type="NCBI Taxonomy" id="1658519"/>
    <lineage>
        <taxon>Bacteria</taxon>
        <taxon>Bacillati</taxon>
        <taxon>Bacillota</taxon>
        <taxon>Bacilli</taxon>
        <taxon>Bacillales</taxon>
        <taxon>Paenibacillaceae</taxon>
        <taxon>Paenibacillus</taxon>
    </lineage>
</organism>
<evidence type="ECO:0000256" key="1">
    <source>
        <dbReference type="ARBA" id="ARBA00022801"/>
    </source>
</evidence>
<proteinExistence type="predicted"/>
<dbReference type="InterPro" id="IPR008979">
    <property type="entry name" value="Galactose-bd-like_sf"/>
</dbReference>
<dbReference type="InterPro" id="IPR013736">
    <property type="entry name" value="Xaa-Pro_dipept_C"/>
</dbReference>
<dbReference type="Pfam" id="PF08530">
    <property type="entry name" value="PepX_C"/>
    <property type="match status" value="1"/>
</dbReference>
<dbReference type="InterPro" id="IPR029058">
    <property type="entry name" value="AB_hydrolase_fold"/>
</dbReference>
<dbReference type="InterPro" id="IPR005674">
    <property type="entry name" value="CocE/Ser_esterase"/>
</dbReference>
<accession>A0ABQ4N0S1</accession>
<feature type="region of interest" description="Disordered" evidence="2">
    <location>
        <begin position="484"/>
        <end position="511"/>
    </location>
</feature>
<evidence type="ECO:0000259" key="3">
    <source>
        <dbReference type="SMART" id="SM00939"/>
    </source>
</evidence>
<dbReference type="Pfam" id="PF02129">
    <property type="entry name" value="Peptidase_S15"/>
    <property type="match status" value="1"/>
</dbReference>
<dbReference type="SUPFAM" id="SSF53474">
    <property type="entry name" value="alpha/beta-Hydrolases"/>
    <property type="match status" value="1"/>
</dbReference>
<dbReference type="PANTHER" id="PTHR43056:SF10">
    <property type="entry name" value="COCE_NOND FAMILY, PUTATIVE (AFU_ORTHOLOGUE AFUA_7G00600)-RELATED"/>
    <property type="match status" value="1"/>
</dbReference>
<gene>
    <name evidence="4" type="ORF">PACILC2_03460</name>
</gene>
<dbReference type="Gene3D" id="3.40.50.1820">
    <property type="entry name" value="alpha/beta hydrolase"/>
    <property type="match status" value="1"/>
</dbReference>
<sequence>MSRFGGVVVRRAVPCVMRDGVKLYSDIYMPDERGEFPVLLMRQPYGRTIASTVTYAHPVWYARHGYIVVIQDVRGRGDSEGEFAPFIQEGADGFDTVEWAAALPQSNGRVGMYGFSYQGITQWAAAAERPPSLKAIAPAMCPADLYHGTFYPHGSFAIGDKLPWAFQLARDTARRAGDAEAAEQCTRMMRHPDDWLFHVPVTDRHPLLERYFPTYYEWCEHTEYDGYWRERNWLPRLAECPIPALHIGGWYDSYLMGTLGSFAALQESPGRERTIHRLIVGPWGHIPWGRMAGGADHGPAADGDIHMEQLRWFDYWLKGNADADPSAEPPVRYFEQYSNSWRTARRWPAADAPDTGKSGFRLYLSGTPKPANGALGGGVLAPSPGREEEETADVFVYDARLPMRTDNCLPSDRSAIQDRYEILVYSGEPLDRTIHLFGSPKLVVRCQTMGGPTDLVATLTVVKPDGKARFLSVGRTEIGRPAAQGAAAAGAADGDMADDAEPAAEASAGSAGEWERAAIDMRPFAAALEAGDALRLELTGSAFPLFARHPNAGPEGRHRAGEEKLGIVAVAVCRDNGGAAYVELPVAPLDDDAVGG</sequence>
<keyword evidence="1" id="KW-0378">Hydrolase</keyword>
<dbReference type="Proteomes" id="UP000680304">
    <property type="component" value="Unassembled WGS sequence"/>
</dbReference>
<dbReference type="RefSeq" id="WP_213527011.1">
    <property type="nucleotide sequence ID" value="NZ_BOVJ01000009.1"/>
</dbReference>
<feature type="domain" description="Xaa-Pro dipeptidyl-peptidase C-terminal" evidence="3">
    <location>
        <begin position="310"/>
        <end position="583"/>
    </location>
</feature>
<keyword evidence="5" id="KW-1185">Reference proteome</keyword>
<dbReference type="NCBIfam" id="TIGR00976">
    <property type="entry name" value="CocE_NonD"/>
    <property type="match status" value="1"/>
</dbReference>
<dbReference type="SMART" id="SM00939">
    <property type="entry name" value="PepX_C"/>
    <property type="match status" value="1"/>
</dbReference>
<dbReference type="Gene3D" id="1.10.3020.10">
    <property type="entry name" value="alpha-amino acid ester hydrolase ( Helical cap domain)"/>
    <property type="match status" value="1"/>
</dbReference>
<feature type="compositionally biased region" description="Low complexity" evidence="2">
    <location>
        <begin position="484"/>
        <end position="494"/>
    </location>
</feature>
<protein>
    <submittedName>
        <fullName evidence="4">Peptidase</fullName>
    </submittedName>
</protein>
<name>A0ABQ4N0S1_9BACL</name>
<comment type="caution">
    <text evidence="4">The sequence shown here is derived from an EMBL/GenBank/DDBJ whole genome shotgun (WGS) entry which is preliminary data.</text>
</comment>
<dbReference type="Gene3D" id="2.60.120.260">
    <property type="entry name" value="Galactose-binding domain-like"/>
    <property type="match status" value="1"/>
</dbReference>
<dbReference type="InterPro" id="IPR050585">
    <property type="entry name" value="Xaa-Pro_dipeptidyl-ppase/CocE"/>
</dbReference>
<evidence type="ECO:0000313" key="5">
    <source>
        <dbReference type="Proteomes" id="UP000680304"/>
    </source>
</evidence>
<dbReference type="EMBL" id="BOVJ01000009">
    <property type="protein sequence ID" value="GIQ61778.1"/>
    <property type="molecule type" value="Genomic_DNA"/>
</dbReference>
<reference evidence="4 5" key="1">
    <citation type="submission" date="2021-04" db="EMBL/GenBank/DDBJ databases">
        <title>Draft genome sequence of Paenibacillus cisolokensis, LC2-13A.</title>
        <authorList>
            <person name="Uke A."/>
            <person name="Chhe C."/>
            <person name="Baramee S."/>
            <person name="Kosugi A."/>
        </authorList>
    </citation>
    <scope>NUCLEOTIDE SEQUENCE [LARGE SCALE GENOMIC DNA]</scope>
    <source>
        <strain evidence="4 5">LC2-13A</strain>
    </source>
</reference>
<dbReference type="InterPro" id="IPR000383">
    <property type="entry name" value="Xaa-Pro-like_dom"/>
</dbReference>
<evidence type="ECO:0000256" key="2">
    <source>
        <dbReference type="SAM" id="MobiDB-lite"/>
    </source>
</evidence>
<dbReference type="PANTHER" id="PTHR43056">
    <property type="entry name" value="PEPTIDASE S9 PROLYL OLIGOPEPTIDASE"/>
    <property type="match status" value="1"/>
</dbReference>